<accession>A0A9R0F1E2</accession>
<dbReference type="GO" id="GO:0006355">
    <property type="term" value="P:regulation of DNA-templated transcription"/>
    <property type="evidence" value="ECO:0007669"/>
    <property type="project" value="InterPro"/>
</dbReference>
<feature type="region of interest" description="Disordered" evidence="3">
    <location>
        <begin position="162"/>
        <end position="195"/>
    </location>
</feature>
<dbReference type="PROSITE" id="PS51037">
    <property type="entry name" value="YEATS"/>
    <property type="match status" value="1"/>
</dbReference>
<feature type="domain" description="YEATS" evidence="4">
    <location>
        <begin position="211"/>
        <end position="378"/>
    </location>
</feature>
<dbReference type="Pfam" id="PF03366">
    <property type="entry name" value="YEATS"/>
    <property type="match status" value="1"/>
</dbReference>
<feature type="region of interest" description="Disordered" evidence="3">
    <location>
        <begin position="1"/>
        <end position="28"/>
    </location>
</feature>
<evidence type="ECO:0000256" key="1">
    <source>
        <dbReference type="ARBA" id="ARBA00023242"/>
    </source>
</evidence>
<dbReference type="InterPro" id="IPR055129">
    <property type="entry name" value="YEATS_dom"/>
</dbReference>
<dbReference type="CTD" id="34172"/>
<dbReference type="RefSeq" id="XP_050558240.1">
    <property type="nucleotide sequence ID" value="XM_050702283.1"/>
</dbReference>
<name>A0A9R0F1E2_SPOFR</name>
<dbReference type="OrthoDB" id="1741717at2759"/>
<keyword evidence="5" id="KW-1185">Reference proteome</keyword>
<feature type="compositionally biased region" description="Basic and acidic residues" evidence="3">
    <location>
        <begin position="168"/>
        <end position="178"/>
    </location>
</feature>
<evidence type="ECO:0000313" key="5">
    <source>
        <dbReference type="Proteomes" id="UP000829999"/>
    </source>
</evidence>
<evidence type="ECO:0000313" key="6">
    <source>
        <dbReference type="RefSeq" id="XP_050558240.1"/>
    </source>
</evidence>
<feature type="compositionally biased region" description="Basic and acidic residues" evidence="3">
    <location>
        <begin position="19"/>
        <end position="28"/>
    </location>
</feature>
<evidence type="ECO:0000256" key="2">
    <source>
        <dbReference type="PROSITE-ProRule" id="PRU00376"/>
    </source>
</evidence>
<keyword evidence="1 2" id="KW-0539">Nucleus</keyword>
<dbReference type="InterPro" id="IPR055127">
    <property type="entry name" value="YEATS2_3HBD"/>
</dbReference>
<dbReference type="AlphaFoldDB" id="A0A9R0F1E2"/>
<sequence>MEPKQEYHDPDYPEAPVCVKEEPPSLTEDEKVDKIKEIIRREFLNELEIRENEVMLIDQRLSTSRRLLHRLRYALVNSYYKDQKLMLTNGQIQDEIAAQHEPRARAEVSAVLRDGQRRLHPSVRKLLGKQTVDLDEIFKTRAPRNKSRKDYSAMLQKRNYTISADTTKTLRPDKKPEQEAPPEEPCSSRPKKVPRHLDPKIMNVVTLDEVTRNKMKYRYRIVIGNTSKYAPAASAADRSTHKWLLYVRGPAAAPDVSRLLTAVTVRLHHSYAPHHTVHIDKPPYHVSRRGWGEFPAKIELHFALPERNRPATVEHTIKLDRNYTGMQMLGAETLIDVWLYSTPEMLEFEYKEDTATENTETVIEPTPIENTEQSTQENNTHTDNWMEFFSKGPSEVDVDEMIIKPVKKETQEKIAEGTEVKEEECNTPQSENDKQWKIDYKVIDNDLPNEILNQPASPKKRIVKYIDPNTGKIYYLEMDRALDLSKVQEIVINNKTAKISPIKSNGLKTFRKKKGVSLLKPEVKNMLKNTENLKLQHNFAHIENDHCYLATPRKVDSVASVEIKKEKSLFDSLCASVARLNNVRCGVNYLIRKIPLITDLARDADFVKNFPFVVESEERYWKLDFAKRRNIEWSRAKLINRILSDHITSTEPIWRTKQILAYSRLHGHYPIRSEAMQIKSEADEWSSWNDLETRKMESSIKELYPNPSDINTLSLFDISNFSTRNRNSNSVTEVVSDDEEVDVISCGGRGKGGVVVGDSGGLTVLPVEDDDDRLRFLFVERKCADIGIELRNEDVGNGCSYSAVHAVLVSAMRSFAEELVRGGLAVKLAEDSELATPTVWAGSSSSRAAVYARHVYTGAMQNVRARMLTAADLAAKRHQLVTL</sequence>
<feature type="compositionally biased region" description="Basic and acidic residues" evidence="3">
    <location>
        <begin position="1"/>
        <end position="11"/>
    </location>
</feature>
<dbReference type="InterPro" id="IPR038704">
    <property type="entry name" value="YEAST_sf"/>
</dbReference>
<dbReference type="InterPro" id="IPR005033">
    <property type="entry name" value="YEATS"/>
</dbReference>
<dbReference type="Gene3D" id="2.60.40.1970">
    <property type="entry name" value="YEATS domain"/>
    <property type="match status" value="1"/>
</dbReference>
<dbReference type="Pfam" id="PF22951">
    <property type="entry name" value="3HBD"/>
    <property type="match status" value="1"/>
</dbReference>
<reference evidence="6" key="1">
    <citation type="submission" date="2025-08" db="UniProtKB">
        <authorList>
            <consortium name="RefSeq"/>
        </authorList>
    </citation>
    <scope>IDENTIFICATION</scope>
    <source>
        <tissue evidence="6">Whole larval tissue</tissue>
    </source>
</reference>
<comment type="subcellular location">
    <subcellularLocation>
        <location evidence="2">Nucleus</location>
    </subcellularLocation>
</comment>
<dbReference type="Proteomes" id="UP000829999">
    <property type="component" value="Chromosome 22"/>
</dbReference>
<gene>
    <name evidence="6" type="primary">LOC118279744</name>
</gene>
<dbReference type="PANTHER" id="PTHR23195">
    <property type="entry name" value="YEATS DOMAIN"/>
    <property type="match status" value="1"/>
</dbReference>
<protein>
    <submittedName>
        <fullName evidence="6">Uncharacterized protein LOC118279744</fullName>
    </submittedName>
</protein>
<evidence type="ECO:0000256" key="3">
    <source>
        <dbReference type="SAM" id="MobiDB-lite"/>
    </source>
</evidence>
<dbReference type="CDD" id="cd16907">
    <property type="entry name" value="YEATS_YEATS2_like"/>
    <property type="match status" value="1"/>
</dbReference>
<dbReference type="GeneID" id="118279744"/>
<organism evidence="5 6">
    <name type="scientific">Spodoptera frugiperda</name>
    <name type="common">Fall armyworm</name>
    <dbReference type="NCBI Taxonomy" id="7108"/>
    <lineage>
        <taxon>Eukaryota</taxon>
        <taxon>Metazoa</taxon>
        <taxon>Ecdysozoa</taxon>
        <taxon>Arthropoda</taxon>
        <taxon>Hexapoda</taxon>
        <taxon>Insecta</taxon>
        <taxon>Pterygota</taxon>
        <taxon>Neoptera</taxon>
        <taxon>Endopterygota</taxon>
        <taxon>Lepidoptera</taxon>
        <taxon>Glossata</taxon>
        <taxon>Ditrysia</taxon>
        <taxon>Noctuoidea</taxon>
        <taxon>Noctuidae</taxon>
        <taxon>Amphipyrinae</taxon>
        <taxon>Spodoptera</taxon>
    </lineage>
</organism>
<proteinExistence type="predicted"/>
<evidence type="ECO:0000259" key="4">
    <source>
        <dbReference type="PROSITE" id="PS51037"/>
    </source>
</evidence>
<dbReference type="GO" id="GO:0005634">
    <property type="term" value="C:nucleus"/>
    <property type="evidence" value="ECO:0007669"/>
    <property type="project" value="UniProtKB-SubCell"/>
</dbReference>